<dbReference type="Proteomes" id="UP001301442">
    <property type="component" value="Chromosome"/>
</dbReference>
<keyword evidence="3" id="KW-1185">Reference proteome</keyword>
<evidence type="ECO:0000313" key="2">
    <source>
        <dbReference type="EMBL" id="WOH39109.1"/>
    </source>
</evidence>
<dbReference type="RefSeq" id="WP_348397876.1">
    <property type="nucleotide sequence ID" value="NZ_CP136600.1"/>
</dbReference>
<accession>A0ABZ0GTT3</accession>
<dbReference type="EMBL" id="CP136600">
    <property type="protein sequence ID" value="WOH39109.1"/>
    <property type="molecule type" value="Genomic_DNA"/>
</dbReference>
<feature type="signal peptide" evidence="1">
    <location>
        <begin position="1"/>
        <end position="27"/>
    </location>
</feature>
<keyword evidence="1" id="KW-0732">Signal</keyword>
<evidence type="ECO:0000256" key="1">
    <source>
        <dbReference type="SAM" id="SignalP"/>
    </source>
</evidence>
<gene>
    <name evidence="2" type="ORF">RI844_07755</name>
</gene>
<evidence type="ECO:0000313" key="3">
    <source>
        <dbReference type="Proteomes" id="UP001301442"/>
    </source>
</evidence>
<sequence>MNLENIITRLIQLTIAASFLLTNTVNASEEHQHMKHKESVQNQSQQCDTAEIRCAKTVTSAFAPNGDLWRLWSHEQRLYYQVSTDKGLSFSATRQVSNIKEKISARNENRPKIAFDNANGVYLSWATPKQKKYTADIRFSYSSDYGEHFSTVLTVNNDNLLTGHSFNELHVSANGEVSIVWLDGRLAYELRKQGKTANGSALFIGQANPSKNKTEFSNQQLANGTCVCCRIALDANPNGDLAIFWRHIFGDNIREFALLTLGGQQKPALTQISHDHWQINGCPHQGGGLSIDKNNRYHMVWFNQGDKGKGIFYASSIDAGKSLTTPLHIGELSGQASHPHVIQNQNKVDIVWTQFNGIEHQLWLQSSTDNGKTFAPAKQLAQSKFGADRPFLIKHGNINYVSWQRPKQGHWISAI</sequence>
<feature type="chain" id="PRO_5046841984" evidence="1">
    <location>
        <begin position="28"/>
        <end position="415"/>
    </location>
</feature>
<dbReference type="InterPro" id="IPR036278">
    <property type="entry name" value="Sialidase_sf"/>
</dbReference>
<reference evidence="2 3" key="1">
    <citation type="submission" date="2023-09" db="EMBL/GenBank/DDBJ databases">
        <authorList>
            <person name="Qi X."/>
        </authorList>
    </citation>
    <scope>NUCLEOTIDE SEQUENCE [LARGE SCALE GENOMIC DNA]</scope>
    <source>
        <strain evidence="2 3">S1-1</strain>
    </source>
</reference>
<name>A0ABZ0GTT3_9GAMM</name>
<dbReference type="SUPFAM" id="SSF50939">
    <property type="entry name" value="Sialidases"/>
    <property type="match status" value="1"/>
</dbReference>
<protein>
    <submittedName>
        <fullName evidence="2">Exo-alpha-sialidase</fullName>
    </submittedName>
</protein>
<organism evidence="2 3">
    <name type="scientific">Thalassotalea fonticola</name>
    <dbReference type="NCBI Taxonomy" id="3065649"/>
    <lineage>
        <taxon>Bacteria</taxon>
        <taxon>Pseudomonadati</taxon>
        <taxon>Pseudomonadota</taxon>
        <taxon>Gammaproteobacteria</taxon>
        <taxon>Alteromonadales</taxon>
        <taxon>Colwelliaceae</taxon>
        <taxon>Thalassotalea</taxon>
    </lineage>
</organism>
<proteinExistence type="predicted"/>